<keyword evidence="7" id="KW-0288">FMN</keyword>
<dbReference type="GO" id="GO:0009055">
    <property type="term" value="F:electron transfer activity"/>
    <property type="evidence" value="ECO:0007669"/>
    <property type="project" value="UniProtKB-UniRule"/>
</dbReference>
<comment type="cofactor">
    <cofactor evidence="7">
        <name>heme b</name>
        <dbReference type="ChEBI" id="CHEBI:60344"/>
    </cofactor>
    <text evidence="7">Binds 1 heme b (iron(II)-protoporphyrin IX) group per subunit.</text>
</comment>
<keyword evidence="6 7" id="KW-0472">Membrane</keyword>
<evidence type="ECO:0000256" key="6">
    <source>
        <dbReference type="ARBA" id="ARBA00023136"/>
    </source>
</evidence>
<keyword evidence="2 7" id="KW-0813">Transport</keyword>
<evidence type="ECO:0000256" key="1">
    <source>
        <dbReference type="ARBA" id="ARBA00004141"/>
    </source>
</evidence>
<organism evidence="9 10">
    <name type="scientific">Bryocella elongata</name>
    <dbReference type="NCBI Taxonomy" id="863522"/>
    <lineage>
        <taxon>Bacteria</taxon>
        <taxon>Pseudomonadati</taxon>
        <taxon>Acidobacteriota</taxon>
        <taxon>Terriglobia</taxon>
        <taxon>Terriglobales</taxon>
        <taxon>Acidobacteriaceae</taxon>
        <taxon>Bryocella</taxon>
    </lineage>
</organism>
<evidence type="ECO:0000256" key="3">
    <source>
        <dbReference type="ARBA" id="ARBA00022692"/>
    </source>
</evidence>
<name>A0A1H5T569_9BACT</name>
<dbReference type="Pfam" id="PF01794">
    <property type="entry name" value="Ferric_reduct"/>
    <property type="match status" value="1"/>
</dbReference>
<dbReference type="PANTHER" id="PTHR36964">
    <property type="entry name" value="PROTEIN-METHIONINE-SULFOXIDE REDUCTASE HEME-BINDING SUBUNIT MSRQ"/>
    <property type="match status" value="1"/>
</dbReference>
<comment type="function">
    <text evidence="7">Part of the MsrPQ system that repairs oxidized cell envelope proteins containing methionine sulfoxide residues (Met-O), using respiratory chain electrons. Thus protects these proteins from oxidative-stress damage caused by reactive species of oxygen and chlorine. MsrPQ is essential for the maintenance of envelope integrity under bleach stress, rescuing a wide series of structurally unrelated cell envelope proteins from methionine oxidation. MsrQ provides electrons for reduction to the reductase catalytic subunit MsrP, using the quinone pool of the respiratory chain.</text>
</comment>
<dbReference type="EMBL" id="FNVA01000001">
    <property type="protein sequence ID" value="SEF57935.1"/>
    <property type="molecule type" value="Genomic_DNA"/>
</dbReference>
<dbReference type="GO" id="GO:0046872">
    <property type="term" value="F:metal ion binding"/>
    <property type="evidence" value="ECO:0007669"/>
    <property type="project" value="UniProtKB-KW"/>
</dbReference>
<gene>
    <name evidence="7" type="primary">msrQ</name>
    <name evidence="9" type="ORF">SAMN05421819_0482</name>
</gene>
<evidence type="ECO:0000256" key="4">
    <source>
        <dbReference type="ARBA" id="ARBA00022989"/>
    </source>
</evidence>
<dbReference type="GO" id="GO:0030091">
    <property type="term" value="P:protein repair"/>
    <property type="evidence" value="ECO:0007669"/>
    <property type="project" value="UniProtKB-UniRule"/>
</dbReference>
<keyword evidence="3 7" id="KW-0812">Transmembrane</keyword>
<dbReference type="GO" id="GO:0016679">
    <property type="term" value="F:oxidoreductase activity, acting on diphenols and related substances as donors"/>
    <property type="evidence" value="ECO:0007669"/>
    <property type="project" value="TreeGrafter"/>
</dbReference>
<feature type="domain" description="Ferric oxidoreductase" evidence="8">
    <location>
        <begin position="48"/>
        <end position="185"/>
    </location>
</feature>
<dbReference type="AlphaFoldDB" id="A0A1H5T569"/>
<dbReference type="Proteomes" id="UP000236728">
    <property type="component" value="Unassembled WGS sequence"/>
</dbReference>
<keyword evidence="7" id="KW-0349">Heme</keyword>
<keyword evidence="7" id="KW-0479">Metal-binding</keyword>
<keyword evidence="7" id="KW-1003">Cell membrane</keyword>
<dbReference type="InterPro" id="IPR022837">
    <property type="entry name" value="MsrQ-like"/>
</dbReference>
<evidence type="ECO:0000313" key="9">
    <source>
        <dbReference type="EMBL" id="SEF57935.1"/>
    </source>
</evidence>
<dbReference type="InterPro" id="IPR013130">
    <property type="entry name" value="Fe3_Rdtase_TM_dom"/>
</dbReference>
<proteinExistence type="inferred from homology"/>
<evidence type="ECO:0000313" key="10">
    <source>
        <dbReference type="Proteomes" id="UP000236728"/>
    </source>
</evidence>
<comment type="subunit">
    <text evidence="7">Heterodimer of a catalytic subunit (MsrP) and a heme-binding subunit (MsrQ).</text>
</comment>
<dbReference type="HAMAP" id="MF_01207">
    <property type="entry name" value="MsrQ"/>
    <property type="match status" value="1"/>
</dbReference>
<keyword evidence="7" id="KW-0249">Electron transport</keyword>
<evidence type="ECO:0000256" key="2">
    <source>
        <dbReference type="ARBA" id="ARBA00022448"/>
    </source>
</evidence>
<feature type="transmembrane region" description="Helical" evidence="7">
    <location>
        <begin position="177"/>
        <end position="192"/>
    </location>
</feature>
<feature type="transmembrane region" description="Helical" evidence="7">
    <location>
        <begin position="80"/>
        <end position="103"/>
    </location>
</feature>
<dbReference type="RefSeq" id="WP_103931407.1">
    <property type="nucleotide sequence ID" value="NZ_FNVA01000001.1"/>
</dbReference>
<comment type="caution">
    <text evidence="7">Lacks conserved residue(s) required for the propagation of feature annotation.</text>
</comment>
<sequence>MPTKAVPWIKVVVHVLLLIPVALLFRDYQSGALANQADPVNYITHLTGDWALWILLMSLAVTPVRRIHSSLAWLIRLRRMIGLYAFFYATLHLATYVFLFSGYDTATAIDGLRHGKLGEPFHQFALAWPAIWVDITKRKFIQVGFAAWVILLALTITSPQRVLRWMGGKNWQRLHRLVYLAGIAAVIHYWWLVKTGVTRPLPDTLVLALLLGIRVVFAIMKRVRSGRSVPVTSASV</sequence>
<keyword evidence="4 7" id="KW-1133">Transmembrane helix</keyword>
<comment type="cofactor">
    <cofactor evidence="7">
        <name>FMN</name>
        <dbReference type="ChEBI" id="CHEBI:58210"/>
    </cofactor>
    <text evidence="7">Binds 1 FMN per subunit.</text>
</comment>
<evidence type="ECO:0000256" key="5">
    <source>
        <dbReference type="ARBA" id="ARBA00023004"/>
    </source>
</evidence>
<comment type="subcellular location">
    <subcellularLocation>
        <location evidence="7">Cell membrane</location>
        <topology evidence="7">Multi-pass membrane protein</topology>
    </subcellularLocation>
    <subcellularLocation>
        <location evidence="1">Membrane</location>
        <topology evidence="1">Multi-pass membrane protein</topology>
    </subcellularLocation>
</comment>
<dbReference type="GO" id="GO:0020037">
    <property type="term" value="F:heme binding"/>
    <property type="evidence" value="ECO:0007669"/>
    <property type="project" value="UniProtKB-UniRule"/>
</dbReference>
<accession>A0A1H5T569</accession>
<keyword evidence="10" id="KW-1185">Reference proteome</keyword>
<evidence type="ECO:0000256" key="7">
    <source>
        <dbReference type="HAMAP-Rule" id="MF_01207"/>
    </source>
</evidence>
<protein>
    <recommendedName>
        <fullName evidence="7">Protein-methionine-sulfoxide reductase heme-binding subunit MsrQ</fullName>
    </recommendedName>
    <alternativeName>
        <fullName evidence="7">Flavocytochrome MsrQ</fullName>
    </alternativeName>
</protein>
<keyword evidence="7" id="KW-0285">Flavoprotein</keyword>
<comment type="similarity">
    <text evidence="7">Belongs to the MsrQ family.</text>
</comment>
<reference evidence="9 10" key="1">
    <citation type="submission" date="2016-10" db="EMBL/GenBank/DDBJ databases">
        <authorList>
            <person name="de Groot N.N."/>
        </authorList>
    </citation>
    <scope>NUCLEOTIDE SEQUENCE [LARGE SCALE GENOMIC DNA]</scope>
    <source>
        <strain evidence="9 10">DSM 22489</strain>
    </source>
</reference>
<feature type="transmembrane region" description="Helical" evidence="7">
    <location>
        <begin position="140"/>
        <end position="157"/>
    </location>
</feature>
<feature type="transmembrane region" description="Helical" evidence="7">
    <location>
        <begin position="50"/>
        <end position="68"/>
    </location>
</feature>
<dbReference type="OrthoDB" id="9788328at2"/>
<evidence type="ECO:0000259" key="8">
    <source>
        <dbReference type="Pfam" id="PF01794"/>
    </source>
</evidence>
<dbReference type="GO" id="GO:0005886">
    <property type="term" value="C:plasma membrane"/>
    <property type="evidence" value="ECO:0007669"/>
    <property type="project" value="UniProtKB-SubCell"/>
</dbReference>
<dbReference type="PANTHER" id="PTHR36964:SF1">
    <property type="entry name" value="PROTEIN-METHIONINE-SULFOXIDE REDUCTASE HEME-BINDING SUBUNIT MSRQ"/>
    <property type="match status" value="1"/>
</dbReference>
<keyword evidence="5 7" id="KW-0408">Iron</keyword>
<dbReference type="GO" id="GO:0010181">
    <property type="term" value="F:FMN binding"/>
    <property type="evidence" value="ECO:0007669"/>
    <property type="project" value="UniProtKB-UniRule"/>
</dbReference>
<feature type="transmembrane region" description="Helical" evidence="7">
    <location>
        <begin position="204"/>
        <end position="220"/>
    </location>
</feature>